<dbReference type="InterPro" id="IPR052210">
    <property type="entry name" value="LysM1-like"/>
</dbReference>
<accession>W3WRK2</accession>
<feature type="domain" description="LysM" evidence="5">
    <location>
        <begin position="556"/>
        <end position="602"/>
    </location>
</feature>
<feature type="domain" description="LysM" evidence="5">
    <location>
        <begin position="641"/>
        <end position="674"/>
    </location>
</feature>
<keyword evidence="7" id="KW-1185">Reference proteome</keyword>
<proteinExistence type="inferred from homology"/>
<dbReference type="CDD" id="cd00118">
    <property type="entry name" value="LysM"/>
    <property type="match status" value="3"/>
</dbReference>
<keyword evidence="1" id="KW-0147">Chitin-binding</keyword>
<dbReference type="RefSeq" id="XP_007838654.1">
    <property type="nucleotide sequence ID" value="XM_007840463.1"/>
</dbReference>
<feature type="domain" description="LysM" evidence="5">
    <location>
        <begin position="449"/>
        <end position="495"/>
    </location>
</feature>
<dbReference type="InParanoid" id="W3WRK2"/>
<dbReference type="OMA" id="EFIEWNP"/>
<dbReference type="STRING" id="1229662.W3WRK2"/>
<dbReference type="SUPFAM" id="SSF54106">
    <property type="entry name" value="LysM domain"/>
    <property type="match status" value="3"/>
</dbReference>
<protein>
    <recommendedName>
        <fullName evidence="5">LysM domain-containing protein</fullName>
    </recommendedName>
</protein>
<dbReference type="HOGENOM" id="CLU_010591_5_2_1"/>
<evidence type="ECO:0000313" key="6">
    <source>
        <dbReference type="EMBL" id="ETS76495.1"/>
    </source>
</evidence>
<organism evidence="6 7">
    <name type="scientific">Pestalotiopsis fici (strain W106-1 / CGMCC3.15140)</name>
    <dbReference type="NCBI Taxonomy" id="1229662"/>
    <lineage>
        <taxon>Eukaryota</taxon>
        <taxon>Fungi</taxon>
        <taxon>Dikarya</taxon>
        <taxon>Ascomycota</taxon>
        <taxon>Pezizomycotina</taxon>
        <taxon>Sordariomycetes</taxon>
        <taxon>Xylariomycetidae</taxon>
        <taxon>Amphisphaeriales</taxon>
        <taxon>Sporocadaceae</taxon>
        <taxon>Pestalotiopsis</taxon>
    </lineage>
</organism>
<dbReference type="Pfam" id="PF01476">
    <property type="entry name" value="LysM"/>
    <property type="match status" value="3"/>
</dbReference>
<dbReference type="KEGG" id="pfy:PFICI_11882"/>
<dbReference type="Proteomes" id="UP000030651">
    <property type="component" value="Unassembled WGS sequence"/>
</dbReference>
<dbReference type="PANTHER" id="PTHR34997">
    <property type="entry name" value="AM15"/>
    <property type="match status" value="1"/>
</dbReference>
<dbReference type="SMART" id="SM00257">
    <property type="entry name" value="LysM"/>
    <property type="match status" value="3"/>
</dbReference>
<dbReference type="EMBL" id="KI912117">
    <property type="protein sequence ID" value="ETS76495.1"/>
    <property type="molecule type" value="Genomic_DNA"/>
</dbReference>
<dbReference type="InterPro" id="IPR018392">
    <property type="entry name" value="LysM"/>
</dbReference>
<keyword evidence="4" id="KW-0732">Signal</keyword>
<name>W3WRK2_PESFW</name>
<dbReference type="PANTHER" id="PTHR34997:SF1">
    <property type="entry name" value="PEPTIDOGLYCAN-BINDING LYSIN DOMAIN"/>
    <property type="match status" value="1"/>
</dbReference>
<gene>
    <name evidence="6" type="ORF">PFICI_11882</name>
</gene>
<reference evidence="7" key="1">
    <citation type="journal article" date="2015" name="BMC Genomics">
        <title>Genomic and transcriptomic analysis of the endophytic fungus Pestalotiopsis fici reveals its lifestyle and high potential for synthesis of natural products.</title>
        <authorList>
            <person name="Wang X."/>
            <person name="Zhang X."/>
            <person name="Liu L."/>
            <person name="Xiang M."/>
            <person name="Wang W."/>
            <person name="Sun X."/>
            <person name="Che Y."/>
            <person name="Guo L."/>
            <person name="Liu G."/>
            <person name="Guo L."/>
            <person name="Wang C."/>
            <person name="Yin W.B."/>
            <person name="Stadler M."/>
            <person name="Zhang X."/>
            <person name="Liu X."/>
        </authorList>
    </citation>
    <scope>NUCLEOTIDE SEQUENCE [LARGE SCALE GENOMIC DNA]</scope>
    <source>
        <strain evidence="7">W106-1 / CGMCC3.15140</strain>
    </source>
</reference>
<dbReference type="Gene3D" id="3.10.350.10">
    <property type="entry name" value="LysM domain"/>
    <property type="match status" value="3"/>
</dbReference>
<feature type="chain" id="PRO_5004834120" description="LysM domain-containing protein" evidence="4">
    <location>
        <begin position="17"/>
        <end position="674"/>
    </location>
</feature>
<sequence>MRLLIATFGFGQLAAASTTLWNGLQSVFISANITTACDAAFNTSLNCPETVLQYLPSSIQAVGWNTSTLTSMCTSECEASLGDLADAVATACGNDLRLPMGGQSISYEEIVDLIQYKFGLVCLADESTGEFCSDVEAGWNITEMVLLEEATWPTYTNKCYYTANGGDWLPLVDYDNSCLNPFDHSVIYTSVDNLVSLGGAKTAIEYYKELPDPIDDDNYGWSEPLDFDEYPLEIQCSSCFLSRFEYGLTNQWGDAWDEITEQVWANMKLNCDLDKTISPAINLTGSGIINGSFNYEITPVSTSCPQNLTIGATRMTCQEVAVSFGVPLSGILGLNNAISCAGVQNQDLCSPLSCPIGVVNSSVIPVIYDNLVDVAVYVKQFANITMTQFKTWNPYLFSNTLKNGEAVCVGPEGGAYVPPTATAAVPSVYTTTATPSNPTPTGTIDNCGLYYTVQSGDYCDLLCLQFSLTFSDFINMNPSIDSACSNLLLGDDYWNFSVAPVNGTTVPAVTTTMSPSGSSSSSTATMATSQTSTSSTATYATPPAATVSGTTAECEQWYVVQSGDTCSTIDAQYGITLEEFRAWNTYVDSACDNIWPDYAYCVDGPALSATSTAAATSTTTTSTGVVTPTPTQAGMVSGCTEFYEAQTGDGCYDIATSYGITLDEFIEWNPALFK</sequence>
<dbReference type="OrthoDB" id="5985073at2759"/>
<dbReference type="PROSITE" id="PS51782">
    <property type="entry name" value="LYSM"/>
    <property type="match status" value="3"/>
</dbReference>
<dbReference type="InterPro" id="IPR036779">
    <property type="entry name" value="LysM_dom_sf"/>
</dbReference>
<evidence type="ECO:0000259" key="5">
    <source>
        <dbReference type="PROSITE" id="PS51782"/>
    </source>
</evidence>
<comment type="similarity">
    <text evidence="3">Belongs to the secreted LysM effector family.</text>
</comment>
<evidence type="ECO:0000256" key="1">
    <source>
        <dbReference type="ARBA" id="ARBA00022669"/>
    </source>
</evidence>
<evidence type="ECO:0000256" key="4">
    <source>
        <dbReference type="SAM" id="SignalP"/>
    </source>
</evidence>
<feature type="signal peptide" evidence="4">
    <location>
        <begin position="1"/>
        <end position="16"/>
    </location>
</feature>
<dbReference type="GO" id="GO:0008061">
    <property type="term" value="F:chitin binding"/>
    <property type="evidence" value="ECO:0007669"/>
    <property type="project" value="UniProtKB-KW"/>
</dbReference>
<dbReference type="eggNOG" id="KOG2806">
    <property type="taxonomic scope" value="Eukaryota"/>
</dbReference>
<keyword evidence="2" id="KW-0843">Virulence</keyword>
<evidence type="ECO:0000256" key="3">
    <source>
        <dbReference type="ARBA" id="ARBA00044955"/>
    </source>
</evidence>
<dbReference type="AlphaFoldDB" id="W3WRK2"/>
<evidence type="ECO:0000256" key="2">
    <source>
        <dbReference type="ARBA" id="ARBA00023026"/>
    </source>
</evidence>
<evidence type="ECO:0000313" key="7">
    <source>
        <dbReference type="Proteomes" id="UP000030651"/>
    </source>
</evidence>
<dbReference type="GeneID" id="19276895"/>